<sequence length="446" mass="47209">MPQTTSAAGRKARQATTASFIGTAVEWYDFYIYGTATALVFGKLFFPTASPTAGTLAAFATFWVGFLARPLGGLIFGHIGDRVGRKNVLVTTLVLMGSATTLIGLLPTYATIGAAAPVLLVLLRAVQGIAVGGEWGGAVLMATENAEHKRRGLAGMWVQQGSPAGSILATLVFIAVGNLPDDAFMTWGWRVPFLLSALLVIIGLVIRLKVTESTDFEKARQQEDAAPKIPVVELFRTSRVLVLLGVGASAMGISSAYFTNTFVLSWATSDLGVHRQTMLDILLILAVLQFLWQPLAALLAQRVGTVRVMAGALIANIVVAVPMFLLIATRNSTLIGVGLALGVLTGCSYYALLAGFLSQAFPVKVRYTGVSLAYQLCSTVIGGSTPFVAQWLLTRGAGHWPVVGYYITLLLLTTVCVLALARYRSGPRDDASGAEAPARESLPTVA</sequence>
<evidence type="ECO:0000256" key="7">
    <source>
        <dbReference type="ARBA" id="ARBA00022989"/>
    </source>
</evidence>
<name>A0A2P8PUB3_9ACTN</name>
<feature type="transmembrane region" description="Helical" evidence="12">
    <location>
        <begin position="88"/>
        <end position="112"/>
    </location>
</feature>
<feature type="transmembrane region" description="Helical" evidence="12">
    <location>
        <begin position="56"/>
        <end position="76"/>
    </location>
</feature>
<feature type="transmembrane region" description="Helical" evidence="12">
    <location>
        <begin position="30"/>
        <end position="50"/>
    </location>
</feature>
<keyword evidence="8 12" id="KW-0472">Membrane</keyword>
<dbReference type="InterPro" id="IPR036259">
    <property type="entry name" value="MFS_trans_sf"/>
</dbReference>
<feature type="region of interest" description="Disordered" evidence="11">
    <location>
        <begin position="426"/>
        <end position="446"/>
    </location>
</feature>
<comment type="caution">
    <text evidence="14">The sequence shown here is derived from an EMBL/GenBank/DDBJ whole genome shotgun (WGS) entry which is preliminary data.</text>
</comment>
<feature type="transmembrane region" description="Helical" evidence="12">
    <location>
        <begin position="240"/>
        <end position="258"/>
    </location>
</feature>
<accession>A0A2P8PUB3</accession>
<evidence type="ECO:0000256" key="12">
    <source>
        <dbReference type="SAM" id="Phobius"/>
    </source>
</evidence>
<protein>
    <recommendedName>
        <fullName evidence="10">Putative proline/betaine transporter</fullName>
    </recommendedName>
</protein>
<comment type="function">
    <text evidence="9">May be a proton symporter involved in the uptake of osmolytes such as proline and glycine betaine.</text>
</comment>
<organism evidence="14 15">
    <name type="scientific">Streptomyces dioscori</name>
    <dbReference type="NCBI Taxonomy" id="2109333"/>
    <lineage>
        <taxon>Bacteria</taxon>
        <taxon>Bacillati</taxon>
        <taxon>Actinomycetota</taxon>
        <taxon>Actinomycetes</taxon>
        <taxon>Kitasatosporales</taxon>
        <taxon>Streptomycetaceae</taxon>
        <taxon>Streptomyces</taxon>
        <taxon>Streptomyces aurantiacus group</taxon>
    </lineage>
</organism>
<dbReference type="SUPFAM" id="SSF103473">
    <property type="entry name" value="MFS general substrate transporter"/>
    <property type="match status" value="1"/>
</dbReference>
<keyword evidence="4" id="KW-1003">Cell membrane</keyword>
<dbReference type="Gene3D" id="1.20.1250.20">
    <property type="entry name" value="MFS general substrate transporter like domains"/>
    <property type="match status" value="2"/>
</dbReference>
<comment type="similarity">
    <text evidence="2">Belongs to the major facilitator superfamily. Metabolite:H+ Symporter (MHS) family (TC 2.A.1.6) family.</text>
</comment>
<evidence type="ECO:0000259" key="13">
    <source>
        <dbReference type="PROSITE" id="PS50850"/>
    </source>
</evidence>
<keyword evidence="15" id="KW-1185">Reference proteome</keyword>
<evidence type="ECO:0000256" key="8">
    <source>
        <dbReference type="ARBA" id="ARBA00023136"/>
    </source>
</evidence>
<dbReference type="CDD" id="cd17369">
    <property type="entry name" value="MFS_ShiA_like"/>
    <property type="match status" value="1"/>
</dbReference>
<dbReference type="PROSITE" id="PS50850">
    <property type="entry name" value="MFS"/>
    <property type="match status" value="1"/>
</dbReference>
<reference evidence="14 15" key="1">
    <citation type="submission" date="2018-03" db="EMBL/GenBank/DDBJ databases">
        <title>Streptomyces dioscori sp. nov., a novel endophytic actinobacterium isolated from bulbil of Dioscorea bulbifera L.</title>
        <authorList>
            <person name="Zhikuan W."/>
        </authorList>
    </citation>
    <scope>NUCLEOTIDE SEQUENCE [LARGE SCALE GENOMIC DNA]</scope>
    <source>
        <strain evidence="14 15">A217</strain>
    </source>
</reference>
<gene>
    <name evidence="14" type="ORF">C6Y14_41285</name>
</gene>
<feature type="transmembrane region" description="Helical" evidence="12">
    <location>
        <begin position="191"/>
        <end position="210"/>
    </location>
</feature>
<feature type="transmembrane region" description="Helical" evidence="12">
    <location>
        <begin position="403"/>
        <end position="421"/>
    </location>
</feature>
<dbReference type="InterPro" id="IPR011701">
    <property type="entry name" value="MFS"/>
</dbReference>
<feature type="transmembrane region" description="Helical" evidence="12">
    <location>
        <begin position="369"/>
        <end position="391"/>
    </location>
</feature>
<evidence type="ECO:0000313" key="15">
    <source>
        <dbReference type="Proteomes" id="UP000240429"/>
    </source>
</evidence>
<keyword evidence="7 12" id="KW-1133">Transmembrane helix</keyword>
<dbReference type="GO" id="GO:0005886">
    <property type="term" value="C:plasma membrane"/>
    <property type="evidence" value="ECO:0007669"/>
    <property type="project" value="UniProtKB-SubCell"/>
</dbReference>
<feature type="transmembrane region" description="Helical" evidence="12">
    <location>
        <begin position="334"/>
        <end position="357"/>
    </location>
</feature>
<evidence type="ECO:0000256" key="5">
    <source>
        <dbReference type="ARBA" id="ARBA00022692"/>
    </source>
</evidence>
<evidence type="ECO:0000313" key="14">
    <source>
        <dbReference type="EMBL" id="PSM37601.1"/>
    </source>
</evidence>
<feature type="transmembrane region" description="Helical" evidence="12">
    <location>
        <begin position="278"/>
        <end position="299"/>
    </location>
</feature>
<evidence type="ECO:0000256" key="2">
    <source>
        <dbReference type="ARBA" id="ARBA00008240"/>
    </source>
</evidence>
<evidence type="ECO:0000256" key="4">
    <source>
        <dbReference type="ARBA" id="ARBA00022475"/>
    </source>
</evidence>
<proteinExistence type="inferred from homology"/>
<dbReference type="GO" id="GO:0015293">
    <property type="term" value="F:symporter activity"/>
    <property type="evidence" value="ECO:0007669"/>
    <property type="project" value="UniProtKB-KW"/>
</dbReference>
<feature type="transmembrane region" description="Helical" evidence="12">
    <location>
        <begin position="306"/>
        <end position="328"/>
    </location>
</feature>
<dbReference type="PANTHER" id="PTHR43045:SF2">
    <property type="entry name" value="INNER MEMBRANE METABOLITE TRANSPORT PROTEIN YHJE"/>
    <property type="match status" value="1"/>
</dbReference>
<keyword evidence="3" id="KW-0813">Transport</keyword>
<dbReference type="OrthoDB" id="9066401at2"/>
<keyword evidence="5 12" id="KW-0812">Transmembrane</keyword>
<comment type="subcellular location">
    <subcellularLocation>
        <location evidence="1">Cell membrane</location>
        <topology evidence="1">Multi-pass membrane protein</topology>
    </subcellularLocation>
</comment>
<dbReference type="FunFam" id="1.20.1250.20:FF:000001">
    <property type="entry name" value="Dicarboxylate MFS transporter"/>
    <property type="match status" value="1"/>
</dbReference>
<feature type="domain" description="Major facilitator superfamily (MFS) profile" evidence="13">
    <location>
        <begin position="15"/>
        <end position="425"/>
    </location>
</feature>
<feature type="transmembrane region" description="Helical" evidence="12">
    <location>
        <begin position="118"/>
        <end position="140"/>
    </location>
</feature>
<dbReference type="InterPro" id="IPR020846">
    <property type="entry name" value="MFS_dom"/>
</dbReference>
<dbReference type="RefSeq" id="WP_107022085.1">
    <property type="nucleotide sequence ID" value="NZ_KZ679063.1"/>
</dbReference>
<dbReference type="EMBL" id="PYBJ01000038">
    <property type="protein sequence ID" value="PSM37601.1"/>
    <property type="molecule type" value="Genomic_DNA"/>
</dbReference>
<evidence type="ECO:0000256" key="11">
    <source>
        <dbReference type="SAM" id="MobiDB-lite"/>
    </source>
</evidence>
<evidence type="ECO:0000256" key="3">
    <source>
        <dbReference type="ARBA" id="ARBA00022448"/>
    </source>
</evidence>
<dbReference type="Pfam" id="PF07690">
    <property type="entry name" value="MFS_1"/>
    <property type="match status" value="1"/>
</dbReference>
<evidence type="ECO:0000256" key="9">
    <source>
        <dbReference type="ARBA" id="ARBA00037295"/>
    </source>
</evidence>
<dbReference type="PANTHER" id="PTHR43045">
    <property type="entry name" value="SHIKIMATE TRANSPORTER"/>
    <property type="match status" value="1"/>
</dbReference>
<dbReference type="AlphaFoldDB" id="A0A2P8PUB3"/>
<feature type="transmembrane region" description="Helical" evidence="12">
    <location>
        <begin position="161"/>
        <end position="179"/>
    </location>
</feature>
<evidence type="ECO:0000256" key="6">
    <source>
        <dbReference type="ARBA" id="ARBA00022847"/>
    </source>
</evidence>
<evidence type="ECO:0000256" key="1">
    <source>
        <dbReference type="ARBA" id="ARBA00004651"/>
    </source>
</evidence>
<keyword evidence="6" id="KW-0769">Symport</keyword>
<dbReference type="Proteomes" id="UP000240429">
    <property type="component" value="Unassembled WGS sequence"/>
</dbReference>
<evidence type="ECO:0000256" key="10">
    <source>
        <dbReference type="ARBA" id="ARBA00039918"/>
    </source>
</evidence>